<dbReference type="SUPFAM" id="SSF74650">
    <property type="entry name" value="Galactose mutarotase-like"/>
    <property type="match status" value="1"/>
</dbReference>
<evidence type="ECO:0000313" key="9">
    <source>
        <dbReference type="Proteomes" id="UP000030651"/>
    </source>
</evidence>
<dbReference type="InterPro" id="IPR006103">
    <property type="entry name" value="Glyco_hydro_2_cat"/>
</dbReference>
<feature type="domain" description="Beta galactosidase small chain/" evidence="7">
    <location>
        <begin position="748"/>
        <end position="1029"/>
    </location>
</feature>
<dbReference type="GO" id="GO:0030246">
    <property type="term" value="F:carbohydrate binding"/>
    <property type="evidence" value="ECO:0007669"/>
    <property type="project" value="InterPro"/>
</dbReference>
<dbReference type="InterPro" id="IPR017853">
    <property type="entry name" value="GH"/>
</dbReference>
<dbReference type="Gene3D" id="2.70.98.10">
    <property type="match status" value="1"/>
</dbReference>
<name>W3X372_PESFW</name>
<accession>W3X372</accession>
<evidence type="ECO:0000256" key="4">
    <source>
        <dbReference type="ARBA" id="ARBA00022801"/>
    </source>
</evidence>
<dbReference type="SUPFAM" id="SSF49303">
    <property type="entry name" value="beta-Galactosidase/glucuronidase domain"/>
    <property type="match status" value="2"/>
</dbReference>
<dbReference type="Gene3D" id="2.60.120.260">
    <property type="entry name" value="Galactose-binding domain-like"/>
    <property type="match status" value="1"/>
</dbReference>
<dbReference type="GeneID" id="19272379"/>
<dbReference type="HOGENOM" id="CLU_002346_0_0_1"/>
<dbReference type="EC" id="3.2.1.23" evidence="3"/>
<dbReference type="Pfam" id="PF02836">
    <property type="entry name" value="Glyco_hydro_2_C"/>
    <property type="match status" value="1"/>
</dbReference>
<dbReference type="InterPro" id="IPR014718">
    <property type="entry name" value="GH-type_carb-bd"/>
</dbReference>
<dbReference type="PANTHER" id="PTHR46323:SF2">
    <property type="entry name" value="BETA-GALACTOSIDASE"/>
    <property type="match status" value="1"/>
</dbReference>
<dbReference type="STRING" id="1229662.W3X372"/>
<organism evidence="8 9">
    <name type="scientific">Pestalotiopsis fici (strain W106-1 / CGMCC3.15140)</name>
    <dbReference type="NCBI Taxonomy" id="1229662"/>
    <lineage>
        <taxon>Eukaryota</taxon>
        <taxon>Fungi</taxon>
        <taxon>Dikarya</taxon>
        <taxon>Ascomycota</taxon>
        <taxon>Pezizomycotina</taxon>
        <taxon>Sordariomycetes</taxon>
        <taxon>Xylariomycetidae</taxon>
        <taxon>Amphisphaeriales</taxon>
        <taxon>Sporocadaceae</taxon>
        <taxon>Pestalotiopsis</taxon>
    </lineage>
</organism>
<dbReference type="InterPro" id="IPR032312">
    <property type="entry name" value="LacZ_4"/>
</dbReference>
<evidence type="ECO:0000259" key="7">
    <source>
        <dbReference type="SMART" id="SM01038"/>
    </source>
</evidence>
<keyword evidence="9" id="KW-1185">Reference proteome</keyword>
<evidence type="ECO:0000256" key="3">
    <source>
        <dbReference type="ARBA" id="ARBA00012756"/>
    </source>
</evidence>
<dbReference type="AlphaFoldDB" id="W3X372"/>
<sequence length="1029" mass="117293">MASKFPNSKPDWNNIDVIHRNVLPSRSYFFTCNTEEDAIRGHHSCLLSLSGTWKFQYNDNPFEAPDDFHHPDFDTTNWSDIEVPGHWQLQGWRKPHYSNVNFTLPVDPPNIPLNTNQTGSYITTFSIPQDMSPMAHQLRLRFEGVDSAFHVYLNGHEVGYSEGARSPAEFDISSLVTEVNNVLAVRVYQFCTGSYLEDQDQWRMSGIFRDVLLIGFPKNRYVQDFYVQTILDRQYRDAELAVQVVTHGSGKIYLKLLDGDRVVLTENKEADGVSTVRFNVPVIGPKLWSAEKPFLYNLILSFGDIFICHHVGFRQVEIKNGLLLVNGKRIVFRGVNRHEHHPQFGRAVPYEFMKKDLLLMKQHNINAIRTSHQPNDPRLYSLADMLGLYVMNEADVECHGFATIERIQLSPEDQKKSYAERIELIYGKAARWTTDNPQWERHYVDRGRQLVARDRNHPSVVIWSLGNEAFYGCNFRAMYKAIKAMDDRPVHYEGDRKAESADIVSRMYEEVETLSKFGKETSTKPFVLCEFLHAMGNGPGNIKEYVDEFYKYPRLQGGWVWEWSNHGIKTRNNAGIEFYGYGGDFGEELHDRNFCLDGLIFSDHTPTPGLLEYKKAIEPVQVEGYEASGKVTIVNRYDSIYLEHLTCEALLVGDGFATSLGPVSIPIVAPHARALLELPDFDVEDIQGELFLQIEFRLKADEMWASRGHLVSASQVQLRGPTNFGLEKSNYPCPRLLATRNELDILTNVSHWRFSLVHGRIVSWEKDSVEMIHSDLGPTLSFCRAQTDNDRRRDGLDWEEKLLRLAFSSTRNVTWSTQDSSIQVLVTTRVAPPALSWSIDCVTRYIFSGDGSLRIEVQGTPQGSNLPATLPRVGLTVALSKNFDTVEWFGRGPGESYKDKKLSQLVGNWFAPVKELSVGYEFPQENGNRTDVRWVRLCSTNGPTTVGQTSSSILQASFGNQEGFSFSASHNTWKDLEDARHPFDLIERDYVELRLDADHHGLGSGSCGPKTRPEYALDTKPFQFELELR</sequence>
<dbReference type="Pfam" id="PF00703">
    <property type="entry name" value="Glyco_hydro_2"/>
    <property type="match status" value="1"/>
</dbReference>
<dbReference type="GO" id="GO:0009341">
    <property type="term" value="C:beta-galactosidase complex"/>
    <property type="evidence" value="ECO:0007669"/>
    <property type="project" value="InterPro"/>
</dbReference>
<dbReference type="PANTHER" id="PTHR46323">
    <property type="entry name" value="BETA-GALACTOSIDASE"/>
    <property type="match status" value="1"/>
</dbReference>
<dbReference type="Pfam" id="PF02929">
    <property type="entry name" value="Bgal_small_N"/>
    <property type="match status" value="1"/>
</dbReference>
<dbReference type="InParanoid" id="W3X372"/>
<evidence type="ECO:0000256" key="1">
    <source>
        <dbReference type="ARBA" id="ARBA00001412"/>
    </source>
</evidence>
<dbReference type="SUPFAM" id="SSF51445">
    <property type="entry name" value="(Trans)glycosidases"/>
    <property type="match status" value="1"/>
</dbReference>
<dbReference type="FunFam" id="3.20.20.80:FF:000018">
    <property type="entry name" value="Beta-galactosidase"/>
    <property type="match status" value="1"/>
</dbReference>
<dbReference type="GO" id="GO:0005990">
    <property type="term" value="P:lactose catabolic process"/>
    <property type="evidence" value="ECO:0007669"/>
    <property type="project" value="TreeGrafter"/>
</dbReference>
<dbReference type="InterPro" id="IPR006101">
    <property type="entry name" value="Glyco_hydro_2"/>
</dbReference>
<dbReference type="Gene3D" id="2.60.40.10">
    <property type="entry name" value="Immunoglobulins"/>
    <property type="match status" value="2"/>
</dbReference>
<gene>
    <name evidence="8" type="ORF">PFICI_07366</name>
</gene>
<dbReference type="KEGG" id="pfy:PFICI_07366"/>
<dbReference type="InterPro" id="IPR036156">
    <property type="entry name" value="Beta-gal/glucu_dom_sf"/>
</dbReference>
<dbReference type="Pfam" id="PF16353">
    <property type="entry name" value="LacZ_4"/>
    <property type="match status" value="1"/>
</dbReference>
<keyword evidence="5" id="KW-0326">Glycosidase</keyword>
<keyword evidence="4" id="KW-0378">Hydrolase</keyword>
<evidence type="ECO:0000256" key="5">
    <source>
        <dbReference type="ARBA" id="ARBA00023295"/>
    </source>
</evidence>
<dbReference type="InterPro" id="IPR023232">
    <property type="entry name" value="Glyco_hydro_2_AS"/>
</dbReference>
<dbReference type="InterPro" id="IPR006102">
    <property type="entry name" value="Ig-like_GH2"/>
</dbReference>
<dbReference type="InterPro" id="IPR011013">
    <property type="entry name" value="Gal_mutarotase_sf_dom"/>
</dbReference>
<dbReference type="OMA" id="HYTNIDY"/>
<dbReference type="PROSITE" id="PS00608">
    <property type="entry name" value="GLYCOSYL_HYDROL_F2_2"/>
    <property type="match status" value="1"/>
</dbReference>
<dbReference type="InterPro" id="IPR006104">
    <property type="entry name" value="Glyco_hydro_2_N"/>
</dbReference>
<dbReference type="Pfam" id="PF02837">
    <property type="entry name" value="Glyco_hydro_2_N"/>
    <property type="match status" value="1"/>
</dbReference>
<dbReference type="Gene3D" id="3.20.20.80">
    <property type="entry name" value="Glycosidases"/>
    <property type="match status" value="1"/>
</dbReference>
<dbReference type="RefSeq" id="XP_007834138.1">
    <property type="nucleotide sequence ID" value="XM_007835947.1"/>
</dbReference>
<protein>
    <recommendedName>
        <fullName evidence="3">beta-galactosidase</fullName>
        <ecNumber evidence="3">3.2.1.23</ecNumber>
    </recommendedName>
    <alternativeName>
        <fullName evidence="6">Lactase</fullName>
    </alternativeName>
</protein>
<proteinExistence type="inferred from homology"/>
<evidence type="ECO:0000313" key="8">
    <source>
        <dbReference type="EMBL" id="ETS79837.1"/>
    </source>
</evidence>
<reference evidence="9" key="1">
    <citation type="journal article" date="2015" name="BMC Genomics">
        <title>Genomic and transcriptomic analysis of the endophytic fungus Pestalotiopsis fici reveals its lifestyle and high potential for synthesis of natural products.</title>
        <authorList>
            <person name="Wang X."/>
            <person name="Zhang X."/>
            <person name="Liu L."/>
            <person name="Xiang M."/>
            <person name="Wang W."/>
            <person name="Sun X."/>
            <person name="Che Y."/>
            <person name="Guo L."/>
            <person name="Liu G."/>
            <person name="Guo L."/>
            <person name="Wang C."/>
            <person name="Yin W.B."/>
            <person name="Stadler M."/>
            <person name="Zhang X."/>
            <person name="Liu X."/>
        </authorList>
    </citation>
    <scope>NUCLEOTIDE SEQUENCE [LARGE SCALE GENOMIC DNA]</scope>
    <source>
        <strain evidence="9">W106-1 / CGMCC3.15140</strain>
    </source>
</reference>
<dbReference type="Proteomes" id="UP000030651">
    <property type="component" value="Unassembled WGS sequence"/>
</dbReference>
<dbReference type="InterPro" id="IPR013783">
    <property type="entry name" value="Ig-like_fold"/>
</dbReference>
<evidence type="ECO:0000256" key="2">
    <source>
        <dbReference type="ARBA" id="ARBA00007401"/>
    </source>
</evidence>
<dbReference type="InterPro" id="IPR050347">
    <property type="entry name" value="Bact_Beta-galactosidase"/>
</dbReference>
<dbReference type="EMBL" id="KI912113">
    <property type="protein sequence ID" value="ETS79837.1"/>
    <property type="molecule type" value="Genomic_DNA"/>
</dbReference>
<dbReference type="InterPro" id="IPR004199">
    <property type="entry name" value="B-gal_small/dom_5"/>
</dbReference>
<dbReference type="PRINTS" id="PR00132">
    <property type="entry name" value="GLHYDRLASE2"/>
</dbReference>
<dbReference type="SUPFAM" id="SSF49785">
    <property type="entry name" value="Galactose-binding domain-like"/>
    <property type="match status" value="1"/>
</dbReference>
<dbReference type="GO" id="GO:0004565">
    <property type="term" value="F:beta-galactosidase activity"/>
    <property type="evidence" value="ECO:0007669"/>
    <property type="project" value="UniProtKB-EC"/>
</dbReference>
<comment type="similarity">
    <text evidence="2">Belongs to the glycosyl hydrolase 2 family.</text>
</comment>
<comment type="catalytic activity">
    <reaction evidence="1">
        <text>Hydrolysis of terminal non-reducing beta-D-galactose residues in beta-D-galactosides.</text>
        <dbReference type="EC" id="3.2.1.23"/>
    </reaction>
</comment>
<dbReference type="SMART" id="SM01038">
    <property type="entry name" value="Bgal_small_N"/>
    <property type="match status" value="1"/>
</dbReference>
<dbReference type="OrthoDB" id="408320at2759"/>
<evidence type="ECO:0000256" key="6">
    <source>
        <dbReference type="ARBA" id="ARBA00032230"/>
    </source>
</evidence>
<dbReference type="eggNOG" id="KOG2024">
    <property type="taxonomic scope" value="Eukaryota"/>
</dbReference>
<dbReference type="InterPro" id="IPR008979">
    <property type="entry name" value="Galactose-bd-like_sf"/>
</dbReference>